<dbReference type="EMBL" id="DS989845">
    <property type="protein sequence ID" value="EDX76836.1"/>
    <property type="molecule type" value="Genomic_DNA"/>
</dbReference>
<evidence type="ECO:0000313" key="2">
    <source>
        <dbReference type="Proteomes" id="UP000003835"/>
    </source>
</evidence>
<gene>
    <name evidence="1" type="ORF">MC7420_1839</name>
</gene>
<keyword evidence="2" id="KW-1185">Reference proteome</keyword>
<dbReference type="HOGENOM" id="CLU_3268513_0_0_3"/>
<dbReference type="STRING" id="118168.MC7420_1839"/>
<evidence type="ECO:0000313" key="1">
    <source>
        <dbReference type="EMBL" id="EDX76836.1"/>
    </source>
</evidence>
<name>B4VMM3_9CYAN</name>
<protein>
    <submittedName>
        <fullName evidence="1">Uncharacterized protein</fullName>
    </submittedName>
</protein>
<sequence>MPGMPKPQGLSALRNNCAIAPSLNNFLVGVTTVFRFRQLKP</sequence>
<dbReference type="AlphaFoldDB" id="B4VMM3"/>
<organism evidence="1 2">
    <name type="scientific">Coleofasciculus chthonoplastes PCC 7420</name>
    <dbReference type="NCBI Taxonomy" id="118168"/>
    <lineage>
        <taxon>Bacteria</taxon>
        <taxon>Bacillati</taxon>
        <taxon>Cyanobacteriota</taxon>
        <taxon>Cyanophyceae</taxon>
        <taxon>Coleofasciculales</taxon>
        <taxon>Coleofasciculaceae</taxon>
        <taxon>Coleofasciculus</taxon>
    </lineage>
</organism>
<proteinExistence type="predicted"/>
<reference evidence="1 2" key="1">
    <citation type="submission" date="2008-07" db="EMBL/GenBank/DDBJ databases">
        <authorList>
            <person name="Tandeau de Marsac N."/>
            <person name="Ferriera S."/>
            <person name="Johnson J."/>
            <person name="Kravitz S."/>
            <person name="Beeson K."/>
            <person name="Sutton G."/>
            <person name="Rogers Y.-H."/>
            <person name="Friedman R."/>
            <person name="Frazier M."/>
            <person name="Venter J.C."/>
        </authorList>
    </citation>
    <scope>NUCLEOTIDE SEQUENCE [LARGE SCALE GENOMIC DNA]</scope>
    <source>
        <strain evidence="1 2">PCC 7420</strain>
    </source>
</reference>
<accession>B4VMM3</accession>
<dbReference type="Proteomes" id="UP000003835">
    <property type="component" value="Unassembled WGS sequence"/>
</dbReference>